<feature type="domain" description="Tyr recombinase" evidence="2">
    <location>
        <begin position="2"/>
        <end position="181"/>
    </location>
</feature>
<dbReference type="InterPro" id="IPR013762">
    <property type="entry name" value="Integrase-like_cat_sf"/>
</dbReference>
<dbReference type="PANTHER" id="PTHR30349:SF82">
    <property type="entry name" value="INTEGRASE_RECOMBINASE YOEC-RELATED"/>
    <property type="match status" value="1"/>
</dbReference>
<name>A0A2N0ZN58_9BACI</name>
<dbReference type="InterPro" id="IPR050090">
    <property type="entry name" value="Tyrosine_recombinase_XerCD"/>
</dbReference>
<dbReference type="RefSeq" id="WP_066190562.1">
    <property type="nucleotide sequence ID" value="NZ_JARMMB010000032.1"/>
</dbReference>
<dbReference type="Proteomes" id="UP000233343">
    <property type="component" value="Unassembled WGS sequence"/>
</dbReference>
<dbReference type="GO" id="GO:0006310">
    <property type="term" value="P:DNA recombination"/>
    <property type="evidence" value="ECO:0007669"/>
    <property type="project" value="UniProtKB-KW"/>
</dbReference>
<keyword evidence="4" id="KW-1185">Reference proteome</keyword>
<dbReference type="CDD" id="cd01192">
    <property type="entry name" value="INT_C_like_3"/>
    <property type="match status" value="1"/>
</dbReference>
<dbReference type="InterPro" id="IPR011010">
    <property type="entry name" value="DNA_brk_join_enz"/>
</dbReference>
<evidence type="ECO:0000256" key="1">
    <source>
        <dbReference type="ARBA" id="ARBA00023172"/>
    </source>
</evidence>
<sequence length="185" mass="20763">MNAVEPISKKSDIERMKKALGNPRDKLLFIFGINSALRISDILSLKVGDVRGKDSLAIKETKTRKSKRFKLNPAIQKAVRELVPAEADDNAPLFPSRRRSKSGEHKAITRVQAWRLLNEAADRAGVNVEIGTHTLRKTMAYHAYKSGVDIALLMNVLNHSSQRETLRYIGVTQDQVNDVFESINL</sequence>
<dbReference type="AlphaFoldDB" id="A0A2N0ZN58"/>
<gene>
    <name evidence="3" type="ORF">CWS20_00440</name>
</gene>
<comment type="caution">
    <text evidence="3">The sequence shown here is derived from an EMBL/GenBank/DDBJ whole genome shotgun (WGS) entry which is preliminary data.</text>
</comment>
<dbReference type="InterPro" id="IPR002104">
    <property type="entry name" value="Integrase_catalytic"/>
</dbReference>
<evidence type="ECO:0000313" key="4">
    <source>
        <dbReference type="Proteomes" id="UP000233343"/>
    </source>
</evidence>
<dbReference type="Gene3D" id="1.10.443.10">
    <property type="entry name" value="Intergrase catalytic core"/>
    <property type="match status" value="1"/>
</dbReference>
<dbReference type="EMBL" id="PISD01000002">
    <property type="protein sequence ID" value="PKG30916.1"/>
    <property type="molecule type" value="Genomic_DNA"/>
</dbReference>
<reference evidence="3 4" key="1">
    <citation type="journal article" date="2010" name="Int. J. Syst. Evol. Microbiol.">
        <title>Bacillus horneckiae sp. nov., isolated from a spacecraft-assembly clean room.</title>
        <authorList>
            <person name="Vaishampayan P."/>
            <person name="Probst A."/>
            <person name="Krishnamurthi S."/>
            <person name="Ghosh S."/>
            <person name="Osman S."/>
            <person name="McDowall A."/>
            <person name="Ruckmani A."/>
            <person name="Mayilraj S."/>
            <person name="Venkateswaran K."/>
        </authorList>
    </citation>
    <scope>NUCLEOTIDE SEQUENCE [LARGE SCALE GENOMIC DNA]</scope>
    <source>
        <strain evidence="4">1PO1SC</strain>
    </source>
</reference>
<dbReference type="GO" id="GO:0003677">
    <property type="term" value="F:DNA binding"/>
    <property type="evidence" value="ECO:0007669"/>
    <property type="project" value="InterPro"/>
</dbReference>
<dbReference type="GO" id="GO:0015074">
    <property type="term" value="P:DNA integration"/>
    <property type="evidence" value="ECO:0007669"/>
    <property type="project" value="InterPro"/>
</dbReference>
<keyword evidence="1" id="KW-0233">DNA recombination</keyword>
<evidence type="ECO:0000313" key="3">
    <source>
        <dbReference type="EMBL" id="PKG30916.1"/>
    </source>
</evidence>
<accession>A0A2N0ZN58</accession>
<evidence type="ECO:0000259" key="2">
    <source>
        <dbReference type="PROSITE" id="PS51898"/>
    </source>
</evidence>
<dbReference type="PROSITE" id="PS51898">
    <property type="entry name" value="TYR_RECOMBINASE"/>
    <property type="match status" value="1"/>
</dbReference>
<dbReference type="PANTHER" id="PTHR30349">
    <property type="entry name" value="PHAGE INTEGRASE-RELATED"/>
    <property type="match status" value="1"/>
</dbReference>
<proteinExistence type="predicted"/>
<dbReference type="SUPFAM" id="SSF56349">
    <property type="entry name" value="DNA breaking-rejoining enzymes"/>
    <property type="match status" value="1"/>
</dbReference>
<organism evidence="3 4">
    <name type="scientific">Cytobacillus horneckiae</name>
    <dbReference type="NCBI Taxonomy" id="549687"/>
    <lineage>
        <taxon>Bacteria</taxon>
        <taxon>Bacillati</taxon>
        <taxon>Bacillota</taxon>
        <taxon>Bacilli</taxon>
        <taxon>Bacillales</taxon>
        <taxon>Bacillaceae</taxon>
        <taxon>Cytobacillus</taxon>
    </lineage>
</organism>
<protein>
    <submittedName>
        <fullName evidence="3">Site-specific integrase</fullName>
    </submittedName>
</protein>
<dbReference type="Pfam" id="PF00589">
    <property type="entry name" value="Phage_integrase"/>
    <property type="match status" value="1"/>
</dbReference>